<protein>
    <recommendedName>
        <fullName evidence="3">diacylglycerol O-acyltransferase</fullName>
        <ecNumber evidence="3">2.3.1.20</ecNumber>
    </recommendedName>
</protein>
<dbReference type="PANTHER" id="PTHR31650:SF1">
    <property type="entry name" value="WAX ESTER SYNTHASE_DIACYLGLYCEROL ACYLTRANSFERASE 4-RELATED"/>
    <property type="match status" value="1"/>
</dbReference>
<evidence type="ECO:0000256" key="8">
    <source>
        <dbReference type="SAM" id="Phobius"/>
    </source>
</evidence>
<keyword evidence="8" id="KW-0812">Transmembrane</keyword>
<evidence type="ECO:0000256" key="6">
    <source>
        <dbReference type="ARBA" id="ARBA00048109"/>
    </source>
</evidence>
<dbReference type="GO" id="GO:0005886">
    <property type="term" value="C:plasma membrane"/>
    <property type="evidence" value="ECO:0007669"/>
    <property type="project" value="TreeGrafter"/>
</dbReference>
<dbReference type="PANTHER" id="PTHR31650">
    <property type="entry name" value="O-ACYLTRANSFERASE (WSD1-LIKE) FAMILY PROTEIN"/>
    <property type="match status" value="1"/>
</dbReference>
<evidence type="ECO:0000256" key="3">
    <source>
        <dbReference type="ARBA" id="ARBA00013244"/>
    </source>
</evidence>
<evidence type="ECO:0000259" key="9">
    <source>
        <dbReference type="Pfam" id="PF03007"/>
    </source>
</evidence>
<comment type="catalytic activity">
    <reaction evidence="6">
        <text>an acyl-CoA + a 1,2-diacyl-sn-glycerol = a triacyl-sn-glycerol + CoA</text>
        <dbReference type="Rhea" id="RHEA:10868"/>
        <dbReference type="ChEBI" id="CHEBI:17815"/>
        <dbReference type="ChEBI" id="CHEBI:57287"/>
        <dbReference type="ChEBI" id="CHEBI:58342"/>
        <dbReference type="ChEBI" id="CHEBI:64615"/>
        <dbReference type="EC" id="2.3.1.20"/>
    </reaction>
</comment>
<keyword evidence="11" id="KW-1185">Reference proteome</keyword>
<dbReference type="OrthoDB" id="619536at2759"/>
<evidence type="ECO:0000313" key="11">
    <source>
        <dbReference type="Proteomes" id="UP000677054"/>
    </source>
</evidence>
<evidence type="ECO:0000256" key="2">
    <source>
        <dbReference type="ARBA" id="ARBA00005189"/>
    </source>
</evidence>
<comment type="pathway">
    <text evidence="2">Lipid metabolism.</text>
</comment>
<dbReference type="AlphaFoldDB" id="A0A7R9AHH9"/>
<gene>
    <name evidence="10" type="ORF">DSTB1V02_LOCUS13762</name>
</gene>
<dbReference type="Proteomes" id="UP000677054">
    <property type="component" value="Unassembled WGS sequence"/>
</dbReference>
<dbReference type="InterPro" id="IPR045034">
    <property type="entry name" value="O-acyltransferase_WSD1-like"/>
</dbReference>
<dbReference type="EMBL" id="LR906985">
    <property type="protein sequence ID" value="CAD7254016.1"/>
    <property type="molecule type" value="Genomic_DNA"/>
</dbReference>
<dbReference type="EC" id="2.3.1.20" evidence="3"/>
<dbReference type="Pfam" id="PF03007">
    <property type="entry name" value="WS_DGAT_cat"/>
    <property type="match status" value="1"/>
</dbReference>
<feature type="transmembrane region" description="Helical" evidence="8">
    <location>
        <begin position="255"/>
        <end position="274"/>
    </location>
</feature>
<dbReference type="GO" id="GO:0019432">
    <property type="term" value="P:triglyceride biosynthetic process"/>
    <property type="evidence" value="ECO:0007669"/>
    <property type="project" value="UniProtKB-UniPathway"/>
</dbReference>
<keyword evidence="8" id="KW-0472">Membrane</keyword>
<evidence type="ECO:0000256" key="4">
    <source>
        <dbReference type="ARBA" id="ARBA00022679"/>
    </source>
</evidence>
<keyword evidence="4" id="KW-0808">Transferase</keyword>
<name>A0A7R9AHH9_9CRUS</name>
<dbReference type="UniPathway" id="UPA00282"/>
<accession>A0A7R9AHH9</accession>
<evidence type="ECO:0000313" key="10">
    <source>
        <dbReference type="EMBL" id="CAD7254016.1"/>
    </source>
</evidence>
<feature type="region of interest" description="Disordered" evidence="7">
    <location>
        <begin position="1"/>
        <end position="27"/>
    </location>
</feature>
<feature type="domain" description="O-acyltransferase WSD1-like N-terminal" evidence="9">
    <location>
        <begin position="121"/>
        <end position="238"/>
    </location>
</feature>
<dbReference type="InterPro" id="IPR004255">
    <property type="entry name" value="O-acyltransferase_WSD1_N"/>
</dbReference>
<dbReference type="EMBL" id="CAJPEV010007468">
    <property type="protein sequence ID" value="CAG0904773.1"/>
    <property type="molecule type" value="Genomic_DNA"/>
</dbReference>
<keyword evidence="5" id="KW-0012">Acyltransferase</keyword>
<evidence type="ECO:0000256" key="7">
    <source>
        <dbReference type="SAM" id="MobiDB-lite"/>
    </source>
</evidence>
<organism evidence="10">
    <name type="scientific">Darwinula stevensoni</name>
    <dbReference type="NCBI Taxonomy" id="69355"/>
    <lineage>
        <taxon>Eukaryota</taxon>
        <taxon>Metazoa</taxon>
        <taxon>Ecdysozoa</taxon>
        <taxon>Arthropoda</taxon>
        <taxon>Crustacea</taxon>
        <taxon>Oligostraca</taxon>
        <taxon>Ostracoda</taxon>
        <taxon>Podocopa</taxon>
        <taxon>Podocopida</taxon>
        <taxon>Darwinulocopina</taxon>
        <taxon>Darwinuloidea</taxon>
        <taxon>Darwinulidae</taxon>
        <taxon>Darwinula</taxon>
    </lineage>
</organism>
<proteinExistence type="predicted"/>
<sequence>MIFVGSPPFTRRLSSLPQQPEREDAEGPLVAAGGCGHEMLWAWGVGRSLVTWVVLLPLVLGGLALRVAVAVALRARARAKGRRMRMMPAHDVIYCTELNHHSEPVSLVMTLAGAVEAEGVKDRVVEALERGNPQVREKLGMFVDDFLGFKIWCEESDFSVDDHVLCLPPARDEWELDAVVAALPSTTPEGRSPWCIYVVPLSSSAQTALVFRFHHCLGDAQGILRGLVRRLLDSDTSWTSKENKVTSELGLMRQLFALFLLPSLTADTVFLNPWRMAKKLTRRKLEPDHVQVLAHSEPIPLSTISAVKRATGATVNDVFTAAVQHILDADRRAFVVSLRRNTDETMSNVTTVKRSHAPSHPSPDSLRYLTDLKTTVDKEKSSVRINAMYMAETIYSTVTPIWLLKYLVHAIRSVDYTTSNVNATYLGGQARLLDKEISALYFIGPYNRFQENFVMLTTFGNSGRLSLRARQEVVKDAREAKNILNNIVKWIEDLHSRVQGRPPFLIRGSDLSQLAVDQLPKIVVV</sequence>
<comment type="pathway">
    <text evidence="1">Glycerolipid metabolism; triacylglycerol biosynthesis.</text>
</comment>
<dbReference type="GO" id="GO:0004144">
    <property type="term" value="F:diacylglycerol O-acyltransferase activity"/>
    <property type="evidence" value="ECO:0007669"/>
    <property type="project" value="UniProtKB-EC"/>
</dbReference>
<feature type="transmembrane region" description="Helical" evidence="8">
    <location>
        <begin position="49"/>
        <end position="75"/>
    </location>
</feature>
<keyword evidence="8" id="KW-1133">Transmembrane helix</keyword>
<evidence type="ECO:0000256" key="1">
    <source>
        <dbReference type="ARBA" id="ARBA00004771"/>
    </source>
</evidence>
<evidence type="ECO:0000256" key="5">
    <source>
        <dbReference type="ARBA" id="ARBA00023315"/>
    </source>
</evidence>
<reference evidence="10" key="1">
    <citation type="submission" date="2020-11" db="EMBL/GenBank/DDBJ databases">
        <authorList>
            <person name="Tran Van P."/>
        </authorList>
    </citation>
    <scope>NUCLEOTIDE SEQUENCE</scope>
</reference>